<dbReference type="AlphaFoldDB" id="A0A553P4R2"/>
<protein>
    <recommendedName>
        <fullName evidence="3">Reverse transcriptase/retrotransposon-derived protein RNase H-like domain-containing protein</fullName>
    </recommendedName>
</protein>
<gene>
    <name evidence="1" type="ORF">TCAL_17119</name>
</gene>
<dbReference type="EMBL" id="VCGU01000008">
    <property type="protein sequence ID" value="TRY72679.1"/>
    <property type="molecule type" value="Genomic_DNA"/>
</dbReference>
<dbReference type="SUPFAM" id="SSF56672">
    <property type="entry name" value="DNA/RNA polymerases"/>
    <property type="match status" value="1"/>
</dbReference>
<name>A0A553P4R2_TIGCA</name>
<proteinExistence type="predicted"/>
<reference evidence="1 2" key="1">
    <citation type="journal article" date="2018" name="Nat. Ecol. Evol.">
        <title>Genomic signatures of mitonuclear coevolution across populations of Tigriopus californicus.</title>
        <authorList>
            <person name="Barreto F.S."/>
            <person name="Watson E.T."/>
            <person name="Lima T.G."/>
            <person name="Willett C.S."/>
            <person name="Edmands S."/>
            <person name="Li W."/>
            <person name="Burton R.S."/>
        </authorList>
    </citation>
    <scope>NUCLEOTIDE SEQUENCE [LARGE SCALE GENOMIC DNA]</scope>
    <source>
        <strain evidence="1 2">San Diego</strain>
    </source>
</reference>
<organism evidence="1 2">
    <name type="scientific">Tigriopus californicus</name>
    <name type="common">Marine copepod</name>
    <dbReference type="NCBI Taxonomy" id="6832"/>
    <lineage>
        <taxon>Eukaryota</taxon>
        <taxon>Metazoa</taxon>
        <taxon>Ecdysozoa</taxon>
        <taxon>Arthropoda</taxon>
        <taxon>Crustacea</taxon>
        <taxon>Multicrustacea</taxon>
        <taxon>Hexanauplia</taxon>
        <taxon>Copepoda</taxon>
        <taxon>Harpacticoida</taxon>
        <taxon>Harpacticidae</taxon>
        <taxon>Tigriopus</taxon>
    </lineage>
</organism>
<evidence type="ECO:0000313" key="2">
    <source>
        <dbReference type="Proteomes" id="UP000318571"/>
    </source>
</evidence>
<dbReference type="InterPro" id="IPR043502">
    <property type="entry name" value="DNA/RNA_pol_sf"/>
</dbReference>
<keyword evidence="2" id="KW-1185">Reference proteome</keyword>
<evidence type="ECO:0008006" key="3">
    <source>
        <dbReference type="Google" id="ProtNLM"/>
    </source>
</evidence>
<dbReference type="Gene3D" id="3.30.70.270">
    <property type="match status" value="1"/>
</dbReference>
<dbReference type="GO" id="GO:0071897">
    <property type="term" value="P:DNA biosynthetic process"/>
    <property type="evidence" value="ECO:0007669"/>
    <property type="project" value="UniProtKB-ARBA"/>
</dbReference>
<evidence type="ECO:0000313" key="1">
    <source>
        <dbReference type="EMBL" id="TRY72679.1"/>
    </source>
</evidence>
<accession>A0A553P4R2</accession>
<sequence>MCVRRSFGPGPFQPASHVPPDLAQATPLLRSLLKKETAFKWTPNHQREFNNAKAILASPSVVYPFNQTLKSMLYMDAS</sequence>
<dbReference type="Proteomes" id="UP000318571">
    <property type="component" value="Chromosome 7"/>
</dbReference>
<comment type="caution">
    <text evidence="1">The sequence shown here is derived from an EMBL/GenBank/DDBJ whole genome shotgun (WGS) entry which is preliminary data.</text>
</comment>
<dbReference type="InterPro" id="IPR043128">
    <property type="entry name" value="Rev_trsase/Diguanyl_cyclase"/>
</dbReference>